<evidence type="ECO:0000256" key="1">
    <source>
        <dbReference type="ARBA" id="ARBA00010641"/>
    </source>
</evidence>
<accession>A0A3A1NIK9</accession>
<comment type="similarity">
    <text evidence="1">Belongs to the sigma-70 factor family. ECF subfamily.</text>
</comment>
<evidence type="ECO:0000259" key="6">
    <source>
        <dbReference type="Pfam" id="PF08281"/>
    </source>
</evidence>
<organism evidence="7 9">
    <name type="scientific">Flagellimonas pelagia</name>
    <dbReference type="NCBI Taxonomy" id="2306998"/>
    <lineage>
        <taxon>Bacteria</taxon>
        <taxon>Pseudomonadati</taxon>
        <taxon>Bacteroidota</taxon>
        <taxon>Flavobacteriia</taxon>
        <taxon>Flavobacteriales</taxon>
        <taxon>Flavobacteriaceae</taxon>
        <taxon>Flagellimonas</taxon>
    </lineage>
</organism>
<dbReference type="InterPro" id="IPR007627">
    <property type="entry name" value="RNA_pol_sigma70_r2"/>
</dbReference>
<dbReference type="GO" id="GO:0006352">
    <property type="term" value="P:DNA-templated transcription initiation"/>
    <property type="evidence" value="ECO:0007669"/>
    <property type="project" value="InterPro"/>
</dbReference>
<dbReference type="Gene3D" id="1.10.10.10">
    <property type="entry name" value="Winged helix-like DNA-binding domain superfamily/Winged helix DNA-binding domain"/>
    <property type="match status" value="1"/>
</dbReference>
<dbReference type="SUPFAM" id="SSF88659">
    <property type="entry name" value="Sigma3 and sigma4 domains of RNA polymerase sigma factors"/>
    <property type="match status" value="1"/>
</dbReference>
<dbReference type="NCBIfam" id="TIGR02937">
    <property type="entry name" value="sigma70-ECF"/>
    <property type="match status" value="1"/>
</dbReference>
<dbReference type="InterPro" id="IPR014284">
    <property type="entry name" value="RNA_pol_sigma-70_dom"/>
</dbReference>
<dbReference type="InterPro" id="IPR036388">
    <property type="entry name" value="WH-like_DNA-bd_sf"/>
</dbReference>
<dbReference type="PANTHER" id="PTHR43133:SF62">
    <property type="entry name" value="RNA POLYMERASE SIGMA FACTOR SIGZ"/>
    <property type="match status" value="1"/>
</dbReference>
<dbReference type="Proteomes" id="UP000321621">
    <property type="component" value="Unassembled WGS sequence"/>
</dbReference>
<keyword evidence="2" id="KW-0805">Transcription regulation</keyword>
<evidence type="ECO:0000313" key="8">
    <source>
        <dbReference type="EMBL" id="TXJ96685.1"/>
    </source>
</evidence>
<evidence type="ECO:0000259" key="5">
    <source>
        <dbReference type="Pfam" id="PF04542"/>
    </source>
</evidence>
<dbReference type="InterPro" id="IPR013325">
    <property type="entry name" value="RNA_pol_sigma_r2"/>
</dbReference>
<dbReference type="AlphaFoldDB" id="A0A3A1NIK9"/>
<gene>
    <name evidence="7" type="ORF">D2V05_06490</name>
    <name evidence="8" type="ORF">FQ017_06430</name>
</gene>
<reference evidence="8 10" key="2">
    <citation type="submission" date="2019-07" db="EMBL/GenBank/DDBJ databases">
        <title>Draft genome of two Muricauda strains isolated from deep sea.</title>
        <authorList>
            <person name="Sun C."/>
        </authorList>
    </citation>
    <scope>NUCLEOTIDE SEQUENCE [LARGE SCALE GENOMIC DNA]</scope>
    <source>
        <strain evidence="8 10">72</strain>
    </source>
</reference>
<protein>
    <submittedName>
        <fullName evidence="7">Sigma-70 family RNA polymerase sigma factor</fullName>
    </submittedName>
</protein>
<dbReference type="GO" id="GO:0016987">
    <property type="term" value="F:sigma factor activity"/>
    <property type="evidence" value="ECO:0007669"/>
    <property type="project" value="UniProtKB-KW"/>
</dbReference>
<feature type="domain" description="RNA polymerase sigma factor 70 region 4 type 2" evidence="6">
    <location>
        <begin position="99"/>
        <end position="149"/>
    </location>
</feature>
<dbReference type="CDD" id="cd06171">
    <property type="entry name" value="Sigma70_r4"/>
    <property type="match status" value="1"/>
</dbReference>
<evidence type="ECO:0000256" key="3">
    <source>
        <dbReference type="ARBA" id="ARBA00023082"/>
    </source>
</evidence>
<evidence type="ECO:0000313" key="9">
    <source>
        <dbReference type="Proteomes" id="UP000266691"/>
    </source>
</evidence>
<feature type="domain" description="RNA polymerase sigma-70 region 2" evidence="5">
    <location>
        <begin position="10"/>
        <end position="74"/>
    </location>
</feature>
<dbReference type="InterPro" id="IPR013324">
    <property type="entry name" value="RNA_pol_sigma_r3/r4-like"/>
</dbReference>
<keyword evidence="3" id="KW-0731">Sigma factor</keyword>
<dbReference type="Pfam" id="PF08281">
    <property type="entry name" value="Sigma70_r4_2"/>
    <property type="match status" value="1"/>
</dbReference>
<comment type="caution">
    <text evidence="7">The sequence shown here is derived from an EMBL/GenBank/DDBJ whole genome shotgun (WGS) entry which is preliminary data.</text>
</comment>
<sequence>MKCDIFNIWEDLRTDLRNYVGKRVYNEHDVDDIMQTILIKVITYCEKKNDVRYIKAWLYRIAQHTIFDFYKKPRKTTLVDLEQLHLFVPDEYDENVFVWLDKFINGLPIDYSTPLRLSDIEGLPQKSIAAHLGLTLSATKSRILRARKKVRAKFDECGEVEYSENQMWRFTITKSCCLS</sequence>
<evidence type="ECO:0000313" key="10">
    <source>
        <dbReference type="Proteomes" id="UP000321621"/>
    </source>
</evidence>
<keyword evidence="4" id="KW-0804">Transcription</keyword>
<name>A0A3A1NIK9_9FLAO</name>
<dbReference type="EMBL" id="VNWK01000018">
    <property type="protein sequence ID" value="TXJ96685.1"/>
    <property type="molecule type" value="Genomic_DNA"/>
</dbReference>
<dbReference type="RefSeq" id="WP_051947128.1">
    <property type="nucleotide sequence ID" value="NZ_QXFI01000018.1"/>
</dbReference>
<dbReference type="PANTHER" id="PTHR43133">
    <property type="entry name" value="RNA POLYMERASE ECF-TYPE SIGMA FACTO"/>
    <property type="match status" value="1"/>
</dbReference>
<dbReference type="Proteomes" id="UP000266691">
    <property type="component" value="Unassembled WGS sequence"/>
</dbReference>
<dbReference type="Pfam" id="PF04542">
    <property type="entry name" value="Sigma70_r2"/>
    <property type="match status" value="1"/>
</dbReference>
<dbReference type="InterPro" id="IPR039425">
    <property type="entry name" value="RNA_pol_sigma-70-like"/>
</dbReference>
<keyword evidence="10" id="KW-1185">Reference proteome</keyword>
<dbReference type="GO" id="GO:0003677">
    <property type="term" value="F:DNA binding"/>
    <property type="evidence" value="ECO:0007669"/>
    <property type="project" value="InterPro"/>
</dbReference>
<dbReference type="OrthoDB" id="9795666at2"/>
<evidence type="ECO:0000256" key="4">
    <source>
        <dbReference type="ARBA" id="ARBA00023163"/>
    </source>
</evidence>
<dbReference type="SUPFAM" id="SSF88946">
    <property type="entry name" value="Sigma2 domain of RNA polymerase sigma factors"/>
    <property type="match status" value="1"/>
</dbReference>
<reference evidence="7 9" key="1">
    <citation type="submission" date="2018-08" db="EMBL/GenBank/DDBJ databases">
        <title>Proposal of Muricauda 72 sp.nov. and Muricauda NH166 sp.nov., isolated from seawater.</title>
        <authorList>
            <person name="Cheng H."/>
            <person name="Wu Y.-H."/>
            <person name="Guo L.-L."/>
            <person name="Xu X.-W."/>
        </authorList>
    </citation>
    <scope>NUCLEOTIDE SEQUENCE [LARGE SCALE GENOMIC DNA]</scope>
    <source>
        <strain evidence="7 9">72</strain>
    </source>
</reference>
<evidence type="ECO:0000256" key="2">
    <source>
        <dbReference type="ARBA" id="ARBA00023015"/>
    </source>
</evidence>
<dbReference type="EMBL" id="QXFI01000018">
    <property type="protein sequence ID" value="RIV45214.1"/>
    <property type="molecule type" value="Genomic_DNA"/>
</dbReference>
<evidence type="ECO:0000313" key="7">
    <source>
        <dbReference type="EMBL" id="RIV45214.1"/>
    </source>
</evidence>
<proteinExistence type="inferred from homology"/>
<dbReference type="InterPro" id="IPR013249">
    <property type="entry name" value="RNA_pol_sigma70_r4_t2"/>
</dbReference>
<dbReference type="Gene3D" id="1.10.1740.10">
    <property type="match status" value="1"/>
</dbReference>